<reference evidence="5" key="1">
    <citation type="submission" date="2022-07" db="EMBL/GenBank/DDBJ databases">
        <title>Genome Sequence of Xylaria arbuscula.</title>
        <authorList>
            <person name="Buettner E."/>
        </authorList>
    </citation>
    <scope>NUCLEOTIDE SEQUENCE</scope>
    <source>
        <strain evidence="5">VT107</strain>
    </source>
</reference>
<name>A0A9W8TI05_9PEZI</name>
<accession>A0A9W8TI05</accession>
<evidence type="ECO:0000259" key="3">
    <source>
        <dbReference type="Pfam" id="PF24883"/>
    </source>
</evidence>
<dbReference type="Pfam" id="PF25053">
    <property type="entry name" value="DUF7791"/>
    <property type="match status" value="1"/>
</dbReference>
<feature type="region of interest" description="Disordered" evidence="2">
    <location>
        <begin position="1089"/>
        <end position="1113"/>
    </location>
</feature>
<dbReference type="InterPro" id="IPR056884">
    <property type="entry name" value="NPHP3-like_N"/>
</dbReference>
<dbReference type="Pfam" id="PF24883">
    <property type="entry name" value="NPHP3_N"/>
    <property type="match status" value="1"/>
</dbReference>
<dbReference type="PANTHER" id="PTHR10039:SF5">
    <property type="entry name" value="NACHT DOMAIN-CONTAINING PROTEIN"/>
    <property type="match status" value="1"/>
</dbReference>
<evidence type="ECO:0000256" key="2">
    <source>
        <dbReference type="SAM" id="MobiDB-lite"/>
    </source>
</evidence>
<dbReference type="AlphaFoldDB" id="A0A9W8TI05"/>
<evidence type="ECO:0008006" key="7">
    <source>
        <dbReference type="Google" id="ProtNLM"/>
    </source>
</evidence>
<dbReference type="Proteomes" id="UP001148614">
    <property type="component" value="Unassembled WGS sequence"/>
</dbReference>
<evidence type="ECO:0000313" key="6">
    <source>
        <dbReference type="Proteomes" id="UP001148614"/>
    </source>
</evidence>
<organism evidence="5 6">
    <name type="scientific">Xylaria arbuscula</name>
    <dbReference type="NCBI Taxonomy" id="114810"/>
    <lineage>
        <taxon>Eukaryota</taxon>
        <taxon>Fungi</taxon>
        <taxon>Dikarya</taxon>
        <taxon>Ascomycota</taxon>
        <taxon>Pezizomycotina</taxon>
        <taxon>Sordariomycetes</taxon>
        <taxon>Xylariomycetidae</taxon>
        <taxon>Xylariales</taxon>
        <taxon>Xylariaceae</taxon>
        <taxon>Xylaria</taxon>
    </lineage>
</organism>
<feature type="domain" description="DUF7791" evidence="4">
    <location>
        <begin position="565"/>
        <end position="713"/>
    </location>
</feature>
<keyword evidence="1" id="KW-0677">Repeat</keyword>
<dbReference type="SUPFAM" id="SSF52540">
    <property type="entry name" value="P-loop containing nucleoside triphosphate hydrolases"/>
    <property type="match status" value="1"/>
</dbReference>
<dbReference type="EMBL" id="JANPWZ010002571">
    <property type="protein sequence ID" value="KAJ3557706.1"/>
    <property type="molecule type" value="Genomic_DNA"/>
</dbReference>
<dbReference type="InterPro" id="IPR056693">
    <property type="entry name" value="DUF7791"/>
</dbReference>
<evidence type="ECO:0000259" key="4">
    <source>
        <dbReference type="Pfam" id="PF25053"/>
    </source>
</evidence>
<keyword evidence="6" id="KW-1185">Reference proteome</keyword>
<evidence type="ECO:0000313" key="5">
    <source>
        <dbReference type="EMBL" id="KAJ3557706.1"/>
    </source>
</evidence>
<proteinExistence type="predicted"/>
<dbReference type="VEuPathDB" id="FungiDB:F4678DRAFT_402994"/>
<dbReference type="Gene3D" id="3.40.50.300">
    <property type="entry name" value="P-loop containing nucleotide triphosphate hydrolases"/>
    <property type="match status" value="1"/>
</dbReference>
<dbReference type="PANTHER" id="PTHR10039">
    <property type="entry name" value="AMELOGENIN"/>
    <property type="match status" value="1"/>
</dbReference>
<protein>
    <recommendedName>
        <fullName evidence="7">NACHT domain-containing protein</fullName>
    </recommendedName>
</protein>
<comment type="caution">
    <text evidence="5">The sequence shown here is derived from an EMBL/GenBank/DDBJ whole genome shotgun (WGS) entry which is preliminary data.</text>
</comment>
<gene>
    <name evidence="5" type="ORF">NPX13_g9875</name>
</gene>
<dbReference type="InterPro" id="IPR027417">
    <property type="entry name" value="P-loop_NTPase"/>
</dbReference>
<evidence type="ECO:0000256" key="1">
    <source>
        <dbReference type="ARBA" id="ARBA00022737"/>
    </source>
</evidence>
<feature type="domain" description="Nephrocystin 3-like N-terminal" evidence="3">
    <location>
        <begin position="270"/>
        <end position="456"/>
    </location>
</feature>
<sequence>MDAAGLAITLSGTVLKLVIFSLDFISDVKQVHKHGATDRNMDLSTVAESAALVTTSLENQLLAANDNALGEGPELDIDEVRLKSLSIRAAEIGRELAQKLCKVTTDKKSTWKSFKTAALGMWDADDIEKTEKRLNAIKDELQFIILVGIRDKVNQTNDDGNSRILAALEEVAGKQARSKDDSAHMIEILNNADRIRQGRHDELVQLGNHLLHAIRALSNPASPTHTPLPQPSTYLHDDSAREAAENMVLVSVWYPSKHDREETIDKAHANTFQWILEDPKATGNQWSSFVDFLQGGTPSYWITGKPGSGKSTLMKYISQTPKTQDYLRQWAGEKPLIQASHYFYYGGSDNEKTEIGLFKSLLHSILDKRRDLIPIAFKDRFQAALEGKKHEDPSLPEAKRALMDLLRQCSDTKFFFSLDGLDEFDPIVSRTHVHSLLEFTHFLEKCENVKMLVSSRPLPEFERSYDGRPFLKVQDLTRGDIRRFAYERLEDHPRMKILEKEDPESINGLLESIVESSVGVFLWVRVVIESLVEGLTNHDSIDDLRKLLQELPSDLHALYSTILQRIKPSYKPKAARLLCIVHHAQRNGQVLSLLDLWFADNADDAMVYNTSVESMSDENFPERINGLETRFKSQCLGLIETVPMPDTNRSSPGLRYSAVSGNLVCARFLHRSVYEFLNRSDVWSGVVEQYLYRFSAALSLFRSIILLIKTYRLYGTAHREIMDLAFCAGDRARNAEGETEQAHCRLVQELDLAMSGLMPLAYLAPDVTEDPSLVRTSSAYRKHHWWGWCRHRHSYARDSTKIYRPLHDREYGSLMAFAVENSLSFYVRSQISEKGRDVLRKKGLPLLGYAMMPFAGPGSSSWNEMLMLLLDEGSDPNEIYNGTSLWQWHLWTMYAFNNTYEGGSLSTWISIYHVKALETLLLRGVDPNAYIMHLSTMNLQRRVMDLELPWAPVNLKFDTSSVRTILLELRRESQSFKDNIVDKWSSNSEYVKNIHETMLKMITFLEDQGALEKEWENIEDMKQIFLDVYRRMTDKSWLGENGVLELEGMNMTGPTPDVPSGTTMSETANAPKLLVESGVDYEPTTLTVERERRQAEPISSSPNKTAEKGWRKRADRMIRKIRAQFTAYKKGVGAGSSNS</sequence>